<dbReference type="PANTHER" id="PTHR21708">
    <property type="entry name" value="PROBABLE 2-DEHYDROPANTOATE 2-REDUCTASE"/>
    <property type="match status" value="1"/>
</dbReference>
<evidence type="ECO:0000259" key="11">
    <source>
        <dbReference type="Pfam" id="PF02558"/>
    </source>
</evidence>
<evidence type="ECO:0000256" key="3">
    <source>
        <dbReference type="ARBA" id="ARBA00007870"/>
    </source>
</evidence>
<comment type="similarity">
    <text evidence="3">Belongs to the ketopantoate reductase family.</text>
</comment>
<dbReference type="InterPro" id="IPR013332">
    <property type="entry name" value="KPR_N"/>
</dbReference>
<evidence type="ECO:0000256" key="5">
    <source>
        <dbReference type="ARBA" id="ARBA00019465"/>
    </source>
</evidence>
<feature type="domain" description="Ketopantoate reductase N-terminal" evidence="11">
    <location>
        <begin position="4"/>
        <end position="150"/>
    </location>
</feature>
<reference evidence="13 14" key="1">
    <citation type="submission" date="2023-01" db="EMBL/GenBank/DDBJ databases">
        <title>Cultivation and genomic characterization of new, ubiquitous marine nitrite-oxidizing bacteria from the Nitrospirales.</title>
        <authorList>
            <person name="Mueller A.J."/>
            <person name="Daebeler A."/>
            <person name="Herbold C.W."/>
            <person name="Kirkegaard R.H."/>
            <person name="Daims H."/>
        </authorList>
    </citation>
    <scope>NUCLEOTIDE SEQUENCE [LARGE SCALE GENOMIC DNA]</scope>
    <source>
        <strain evidence="13 14">DK</strain>
    </source>
</reference>
<dbReference type="InterPro" id="IPR036374">
    <property type="entry name" value="OxRdtase_Mopterin-bd_sf"/>
</dbReference>
<dbReference type="NCBIfam" id="TIGR00745">
    <property type="entry name" value="apbA_panE"/>
    <property type="match status" value="1"/>
</dbReference>
<evidence type="ECO:0000313" key="13">
    <source>
        <dbReference type="EMBL" id="WNM63429.1"/>
    </source>
</evidence>
<comment type="catalytic activity">
    <reaction evidence="9">
        <text>(R)-pantoate + NADP(+) = 2-dehydropantoate + NADPH + H(+)</text>
        <dbReference type="Rhea" id="RHEA:16233"/>
        <dbReference type="ChEBI" id="CHEBI:11561"/>
        <dbReference type="ChEBI" id="CHEBI:15378"/>
        <dbReference type="ChEBI" id="CHEBI:15980"/>
        <dbReference type="ChEBI" id="CHEBI:57783"/>
        <dbReference type="ChEBI" id="CHEBI:58349"/>
        <dbReference type="EC" id="1.1.1.169"/>
    </reaction>
</comment>
<dbReference type="FunFam" id="3.40.50.720:FF:000307">
    <property type="entry name" value="2-dehydropantoate 2-reductase"/>
    <property type="match status" value="1"/>
</dbReference>
<dbReference type="GO" id="GO:0008677">
    <property type="term" value="F:2-dehydropantoate 2-reductase activity"/>
    <property type="evidence" value="ECO:0007669"/>
    <property type="project" value="UniProtKB-EC"/>
</dbReference>
<gene>
    <name evidence="13" type="ORF">PQG83_06665</name>
</gene>
<dbReference type="GO" id="GO:0005737">
    <property type="term" value="C:cytoplasm"/>
    <property type="evidence" value="ECO:0007669"/>
    <property type="project" value="TreeGrafter"/>
</dbReference>
<dbReference type="Pfam" id="PF02558">
    <property type="entry name" value="ApbA"/>
    <property type="match status" value="1"/>
</dbReference>
<evidence type="ECO:0000259" key="12">
    <source>
        <dbReference type="Pfam" id="PF08546"/>
    </source>
</evidence>
<accession>A0AA96GJ78</accession>
<evidence type="ECO:0000256" key="6">
    <source>
        <dbReference type="ARBA" id="ARBA00022857"/>
    </source>
</evidence>
<sequence>MKEILFVGAGSVGGYFGAHLARHNPNVSFLLRPRTREAVAKNGLTIRSAIGESFTVHPPVASDPEELPPPDLIVLGIKAYDLDEAMNQIEPVLKPDTIILTLQNGVTIEDTLMVRFGRERIVGGVAFIYSKIAEPGVIDHYKKGMLTIGEPLGMETPRLQAILALLKGAGIPCFINPDIRRAKWEKMCWNCVFNPLTVLLNDRVAKALDHQEFQPVIATIVREVSAVAMAVHRVPLDEDMPEKVVKWAQELRDIHTSMYDDWSAGRPTEIDELNGFITEQGKAFGVPTPMNDMLTAFIKAMTASSLSTEATIELNGTILQTLNFTRTTLAQLPATHQVSELPTVMPGLSVRGVKFQAILDVVTLNVGADHVTFESQDGKFSACLTIKQAADFGILVYEQNGAPFPSERGGPFRLVTPGLGDLCANVKQVGKIIFSKGLISDSRPPQVCPEKA</sequence>
<dbReference type="Gene3D" id="1.10.1040.10">
    <property type="entry name" value="N-(1-d-carboxylethyl)-l-norvaline Dehydrogenase, domain 2"/>
    <property type="match status" value="1"/>
</dbReference>
<dbReference type="Proteomes" id="UP001302494">
    <property type="component" value="Chromosome"/>
</dbReference>
<dbReference type="AlphaFoldDB" id="A0AA96GJ78"/>
<name>A0AA96GJ78_9BACT</name>
<dbReference type="FunFam" id="1.10.1040.10:FF:000017">
    <property type="entry name" value="2-dehydropantoate 2-reductase"/>
    <property type="match status" value="1"/>
</dbReference>
<keyword evidence="6" id="KW-0521">NADP</keyword>
<organism evidence="13 14">
    <name type="scientific">Candidatus Nitrospira neomarina</name>
    <dbReference type="NCBI Taxonomy" id="3020899"/>
    <lineage>
        <taxon>Bacteria</taxon>
        <taxon>Pseudomonadati</taxon>
        <taxon>Nitrospirota</taxon>
        <taxon>Nitrospiria</taxon>
        <taxon>Nitrospirales</taxon>
        <taxon>Nitrospiraceae</taxon>
        <taxon>Nitrospira</taxon>
    </lineage>
</organism>
<evidence type="ECO:0000256" key="9">
    <source>
        <dbReference type="ARBA" id="ARBA00048793"/>
    </source>
</evidence>
<evidence type="ECO:0000256" key="2">
    <source>
        <dbReference type="ARBA" id="ARBA00004994"/>
    </source>
</evidence>
<feature type="domain" description="Ketopantoate reductase C-terminal" evidence="12">
    <location>
        <begin position="178"/>
        <end position="301"/>
    </location>
</feature>
<dbReference type="Gene3D" id="3.90.420.10">
    <property type="entry name" value="Oxidoreductase, molybdopterin-binding domain"/>
    <property type="match status" value="1"/>
</dbReference>
<dbReference type="InterPro" id="IPR003710">
    <property type="entry name" value="ApbA"/>
</dbReference>
<evidence type="ECO:0000256" key="4">
    <source>
        <dbReference type="ARBA" id="ARBA00013014"/>
    </source>
</evidence>
<proteinExistence type="inferred from homology"/>
<dbReference type="InterPro" id="IPR051402">
    <property type="entry name" value="KPR-Related"/>
</dbReference>
<comment type="function">
    <text evidence="1">Catalyzes the NADPH-dependent reduction of ketopantoate into pantoic acid.</text>
</comment>
<dbReference type="SUPFAM" id="SSF51735">
    <property type="entry name" value="NAD(P)-binding Rossmann-fold domains"/>
    <property type="match status" value="1"/>
</dbReference>
<dbReference type="InterPro" id="IPR013328">
    <property type="entry name" value="6PGD_dom2"/>
</dbReference>
<dbReference type="SUPFAM" id="SSF56524">
    <property type="entry name" value="Oxidoreductase molybdopterin-binding domain"/>
    <property type="match status" value="1"/>
</dbReference>
<dbReference type="GO" id="GO:0015940">
    <property type="term" value="P:pantothenate biosynthetic process"/>
    <property type="evidence" value="ECO:0007669"/>
    <property type="project" value="InterPro"/>
</dbReference>
<dbReference type="InterPro" id="IPR008927">
    <property type="entry name" value="6-PGluconate_DH-like_C_sf"/>
</dbReference>
<feature type="domain" description="Oxidoreductase molybdopterin-binding" evidence="10">
    <location>
        <begin position="351"/>
        <end position="436"/>
    </location>
</feature>
<dbReference type="SUPFAM" id="SSF48179">
    <property type="entry name" value="6-phosphogluconate dehydrogenase C-terminal domain-like"/>
    <property type="match status" value="1"/>
</dbReference>
<comment type="pathway">
    <text evidence="2">Cofactor biosynthesis; (R)-pantothenate biosynthesis; (R)-pantoate from 3-methyl-2-oxobutanoate: step 2/2.</text>
</comment>
<dbReference type="KEGG" id="nneo:PQG83_06665"/>
<evidence type="ECO:0000256" key="1">
    <source>
        <dbReference type="ARBA" id="ARBA00002919"/>
    </source>
</evidence>
<dbReference type="Gene3D" id="3.40.50.720">
    <property type="entry name" value="NAD(P)-binding Rossmann-like Domain"/>
    <property type="match status" value="1"/>
</dbReference>
<dbReference type="InterPro" id="IPR036291">
    <property type="entry name" value="NAD(P)-bd_dom_sf"/>
</dbReference>
<evidence type="ECO:0000256" key="7">
    <source>
        <dbReference type="ARBA" id="ARBA00023002"/>
    </source>
</evidence>
<dbReference type="InterPro" id="IPR013752">
    <property type="entry name" value="KPA_reductase"/>
</dbReference>
<dbReference type="Pfam" id="PF00174">
    <property type="entry name" value="Oxidored_molyb"/>
    <property type="match status" value="1"/>
</dbReference>
<dbReference type="PANTHER" id="PTHR21708:SF26">
    <property type="entry name" value="2-DEHYDROPANTOATE 2-REDUCTASE"/>
    <property type="match status" value="1"/>
</dbReference>
<dbReference type="Pfam" id="PF08546">
    <property type="entry name" value="ApbA_C"/>
    <property type="match status" value="1"/>
</dbReference>
<keyword evidence="7 13" id="KW-0560">Oxidoreductase</keyword>
<keyword evidence="14" id="KW-1185">Reference proteome</keyword>
<evidence type="ECO:0000256" key="8">
    <source>
        <dbReference type="ARBA" id="ARBA00032024"/>
    </source>
</evidence>
<dbReference type="RefSeq" id="WP_312748030.1">
    <property type="nucleotide sequence ID" value="NZ_CP116968.1"/>
</dbReference>
<dbReference type="EMBL" id="CP116968">
    <property type="protein sequence ID" value="WNM63429.1"/>
    <property type="molecule type" value="Genomic_DNA"/>
</dbReference>
<dbReference type="EC" id="1.1.1.169" evidence="4"/>
<dbReference type="InterPro" id="IPR000572">
    <property type="entry name" value="OxRdtase_Mopterin-bd_dom"/>
</dbReference>
<evidence type="ECO:0000313" key="14">
    <source>
        <dbReference type="Proteomes" id="UP001302494"/>
    </source>
</evidence>
<evidence type="ECO:0000259" key="10">
    <source>
        <dbReference type="Pfam" id="PF00174"/>
    </source>
</evidence>
<protein>
    <recommendedName>
        <fullName evidence="5">2-dehydropantoate 2-reductase</fullName>
        <ecNumber evidence="4">1.1.1.169</ecNumber>
    </recommendedName>
    <alternativeName>
        <fullName evidence="8">Ketopantoate reductase</fullName>
    </alternativeName>
</protein>